<gene>
    <name evidence="1" type="ORF">LTS18_000603</name>
</gene>
<protein>
    <submittedName>
        <fullName evidence="1">Uncharacterized protein</fullName>
    </submittedName>
</protein>
<dbReference type="EMBL" id="JAWDJW010006860">
    <property type="protein sequence ID" value="KAK3063408.1"/>
    <property type="molecule type" value="Genomic_DNA"/>
</dbReference>
<organism evidence="1 2">
    <name type="scientific">Coniosporium uncinatum</name>
    <dbReference type="NCBI Taxonomy" id="93489"/>
    <lineage>
        <taxon>Eukaryota</taxon>
        <taxon>Fungi</taxon>
        <taxon>Dikarya</taxon>
        <taxon>Ascomycota</taxon>
        <taxon>Pezizomycotina</taxon>
        <taxon>Dothideomycetes</taxon>
        <taxon>Dothideomycetes incertae sedis</taxon>
        <taxon>Coniosporium</taxon>
    </lineage>
</organism>
<accession>A0ACC3D881</accession>
<keyword evidence="2" id="KW-1185">Reference proteome</keyword>
<evidence type="ECO:0000313" key="1">
    <source>
        <dbReference type="EMBL" id="KAK3063408.1"/>
    </source>
</evidence>
<feature type="non-terminal residue" evidence="1">
    <location>
        <position position="1"/>
    </location>
</feature>
<reference evidence="1" key="1">
    <citation type="submission" date="2024-09" db="EMBL/GenBank/DDBJ databases">
        <title>Black Yeasts Isolated from many extreme environments.</title>
        <authorList>
            <person name="Coleine C."/>
            <person name="Stajich J.E."/>
            <person name="Selbmann L."/>
        </authorList>
    </citation>
    <scope>NUCLEOTIDE SEQUENCE</scope>
    <source>
        <strain evidence="1">CCFEE 5737</strain>
    </source>
</reference>
<name>A0ACC3D881_9PEZI</name>
<comment type="caution">
    <text evidence="1">The sequence shown here is derived from an EMBL/GenBank/DDBJ whole genome shotgun (WGS) entry which is preliminary data.</text>
</comment>
<sequence length="85" mass="9393">NPTATSISSSLKHHCTSPKLPANFNTFLSEGALQRHKLILPSHEHTDVRGGEQGEDVRHQRQLARSAATALKWTLAEIERLQEAA</sequence>
<evidence type="ECO:0000313" key="2">
    <source>
        <dbReference type="Proteomes" id="UP001186974"/>
    </source>
</evidence>
<proteinExistence type="predicted"/>
<dbReference type="Proteomes" id="UP001186974">
    <property type="component" value="Unassembled WGS sequence"/>
</dbReference>